<proteinExistence type="predicted"/>
<dbReference type="Proteomes" id="UP001163603">
    <property type="component" value="Chromosome 9"/>
</dbReference>
<dbReference type="EMBL" id="CM047744">
    <property type="protein sequence ID" value="KAJ0027695.1"/>
    <property type="molecule type" value="Genomic_DNA"/>
</dbReference>
<reference evidence="2" key="1">
    <citation type="journal article" date="2023" name="G3 (Bethesda)">
        <title>Genome assembly and association tests identify interacting loci associated with vigor, precocity, and sex in interspecific pistachio rootstocks.</title>
        <authorList>
            <person name="Palmer W."/>
            <person name="Jacygrad E."/>
            <person name="Sagayaradj S."/>
            <person name="Cavanaugh K."/>
            <person name="Han R."/>
            <person name="Bertier L."/>
            <person name="Beede B."/>
            <person name="Kafkas S."/>
            <person name="Golino D."/>
            <person name="Preece J."/>
            <person name="Michelmore R."/>
        </authorList>
    </citation>
    <scope>NUCLEOTIDE SEQUENCE [LARGE SCALE GENOMIC DNA]</scope>
</reference>
<evidence type="ECO:0000313" key="1">
    <source>
        <dbReference type="EMBL" id="KAJ0027695.1"/>
    </source>
</evidence>
<keyword evidence="2" id="KW-1185">Reference proteome</keyword>
<organism evidence="1 2">
    <name type="scientific">Pistacia integerrima</name>
    <dbReference type="NCBI Taxonomy" id="434235"/>
    <lineage>
        <taxon>Eukaryota</taxon>
        <taxon>Viridiplantae</taxon>
        <taxon>Streptophyta</taxon>
        <taxon>Embryophyta</taxon>
        <taxon>Tracheophyta</taxon>
        <taxon>Spermatophyta</taxon>
        <taxon>Magnoliopsida</taxon>
        <taxon>eudicotyledons</taxon>
        <taxon>Gunneridae</taxon>
        <taxon>Pentapetalae</taxon>
        <taxon>rosids</taxon>
        <taxon>malvids</taxon>
        <taxon>Sapindales</taxon>
        <taxon>Anacardiaceae</taxon>
        <taxon>Pistacia</taxon>
    </lineage>
</organism>
<accession>A0ACC0Y0G3</accession>
<protein>
    <submittedName>
        <fullName evidence="1">Uncharacterized protein</fullName>
    </submittedName>
</protein>
<sequence length="100" mass="11222">MPSVAVVPLPPSTYQGQPLISPLAVVGHRTMRKNGALVGQLLVQWKGLSLEDASWEDEANLIASYVSYLPTLRTRWCRMGWEMLGEQILPGELQREFDNL</sequence>
<comment type="caution">
    <text evidence="1">The sequence shown here is derived from an EMBL/GenBank/DDBJ whole genome shotgun (WGS) entry which is preliminary data.</text>
</comment>
<gene>
    <name evidence="1" type="ORF">Pint_36057</name>
</gene>
<evidence type="ECO:0000313" key="2">
    <source>
        <dbReference type="Proteomes" id="UP001163603"/>
    </source>
</evidence>
<name>A0ACC0Y0G3_9ROSI</name>